<evidence type="ECO:0000313" key="1">
    <source>
        <dbReference type="EMBL" id="RVW09030.1"/>
    </source>
</evidence>
<proteinExistence type="predicted"/>
<dbReference type="InterPro" id="IPR021295">
    <property type="entry name" value="DUF2867"/>
</dbReference>
<keyword evidence="2" id="KW-1185">Reference proteome</keyword>
<name>A0A3S3ZV52_9NOCA</name>
<reference evidence="1 2" key="1">
    <citation type="submission" date="2018-11" db="EMBL/GenBank/DDBJ databases">
        <title>Rhodococcus spongicola sp. nov. and Rhodococcus xishaensis sp. nov. from marine sponges.</title>
        <authorList>
            <person name="Li L."/>
            <person name="Lin H.W."/>
        </authorList>
    </citation>
    <scope>NUCLEOTIDE SEQUENCE [LARGE SCALE GENOMIC DNA]</scope>
    <source>
        <strain evidence="1 2">CCTCC AB2014297</strain>
    </source>
</reference>
<dbReference type="RefSeq" id="WP_127916454.1">
    <property type="nucleotide sequence ID" value="NZ_RKLP01000006.1"/>
</dbReference>
<sequence length="152" mass="16703">MPRPAFWSLALDDIPRPDYVDVIAAPLPPGATDDPRVWAEAVFAVGSTPVWIRLAFALRQLLVPLIGVPRGGRDVFAVSRVQDGEALISVDDRHLDFRAGVAVDTEARLVRLTTVVRLKGWRGRVYFAPVSAVHPVVVRSMLRRACTRLGEG</sequence>
<organism evidence="1 2">
    <name type="scientific">Prescottella agglutinans</name>
    <dbReference type="NCBI Taxonomy" id="1644129"/>
    <lineage>
        <taxon>Bacteria</taxon>
        <taxon>Bacillati</taxon>
        <taxon>Actinomycetota</taxon>
        <taxon>Actinomycetes</taxon>
        <taxon>Mycobacteriales</taxon>
        <taxon>Nocardiaceae</taxon>
        <taxon>Prescottella</taxon>
    </lineage>
</organism>
<dbReference type="AlphaFoldDB" id="A0A3S3ZV52"/>
<dbReference type="EMBL" id="RKLP01000006">
    <property type="protein sequence ID" value="RVW09030.1"/>
    <property type="molecule type" value="Genomic_DNA"/>
</dbReference>
<evidence type="ECO:0000313" key="2">
    <source>
        <dbReference type="Proteomes" id="UP000286208"/>
    </source>
</evidence>
<accession>A0A3S3ZV52</accession>
<comment type="caution">
    <text evidence="1">The sequence shown here is derived from an EMBL/GenBank/DDBJ whole genome shotgun (WGS) entry which is preliminary data.</text>
</comment>
<dbReference type="OrthoDB" id="4470938at2"/>
<gene>
    <name evidence="1" type="ORF">EGT67_12765</name>
</gene>
<protein>
    <submittedName>
        <fullName evidence="1">DUF2867 domain-containing protein</fullName>
    </submittedName>
</protein>
<dbReference type="Proteomes" id="UP000286208">
    <property type="component" value="Unassembled WGS sequence"/>
</dbReference>
<dbReference type="Pfam" id="PF11066">
    <property type="entry name" value="DUF2867"/>
    <property type="match status" value="1"/>
</dbReference>